<reference evidence="2" key="1">
    <citation type="submission" date="2023-07" db="EMBL/GenBank/DDBJ databases">
        <title>draft genome sequence of fig (Ficus carica).</title>
        <authorList>
            <person name="Takahashi T."/>
            <person name="Nishimura K."/>
        </authorList>
    </citation>
    <scope>NUCLEOTIDE SEQUENCE</scope>
</reference>
<gene>
    <name evidence="2" type="ORF">TIFTF001_028915</name>
</gene>
<dbReference type="Proteomes" id="UP001187192">
    <property type="component" value="Unassembled WGS sequence"/>
</dbReference>
<proteinExistence type="predicted"/>
<dbReference type="EMBL" id="BTGU01000091">
    <property type="protein sequence ID" value="GMN59816.1"/>
    <property type="molecule type" value="Genomic_DNA"/>
</dbReference>
<feature type="compositionally biased region" description="Acidic residues" evidence="1">
    <location>
        <begin position="21"/>
        <end position="31"/>
    </location>
</feature>
<comment type="caution">
    <text evidence="2">The sequence shown here is derived from an EMBL/GenBank/DDBJ whole genome shotgun (WGS) entry which is preliminary data.</text>
</comment>
<accession>A0AA88DQU8</accession>
<organism evidence="2 3">
    <name type="scientific">Ficus carica</name>
    <name type="common">Common fig</name>
    <dbReference type="NCBI Taxonomy" id="3494"/>
    <lineage>
        <taxon>Eukaryota</taxon>
        <taxon>Viridiplantae</taxon>
        <taxon>Streptophyta</taxon>
        <taxon>Embryophyta</taxon>
        <taxon>Tracheophyta</taxon>
        <taxon>Spermatophyta</taxon>
        <taxon>Magnoliopsida</taxon>
        <taxon>eudicotyledons</taxon>
        <taxon>Gunneridae</taxon>
        <taxon>Pentapetalae</taxon>
        <taxon>rosids</taxon>
        <taxon>fabids</taxon>
        <taxon>Rosales</taxon>
        <taxon>Moraceae</taxon>
        <taxon>Ficeae</taxon>
        <taxon>Ficus</taxon>
    </lineage>
</organism>
<feature type="region of interest" description="Disordered" evidence="1">
    <location>
        <begin position="1"/>
        <end position="60"/>
    </location>
</feature>
<evidence type="ECO:0000256" key="1">
    <source>
        <dbReference type="SAM" id="MobiDB-lite"/>
    </source>
</evidence>
<name>A0AA88DQU8_FICCA</name>
<sequence>MNKAKGKRPLEEDINVPANIDLEESDTDDNELASILRRSRKEHEHLQMKMAPSLATRHLR</sequence>
<evidence type="ECO:0000313" key="2">
    <source>
        <dbReference type="EMBL" id="GMN59816.1"/>
    </source>
</evidence>
<keyword evidence="3" id="KW-1185">Reference proteome</keyword>
<dbReference type="AlphaFoldDB" id="A0AA88DQU8"/>
<evidence type="ECO:0000313" key="3">
    <source>
        <dbReference type="Proteomes" id="UP001187192"/>
    </source>
</evidence>
<protein>
    <submittedName>
        <fullName evidence="2">Uncharacterized protein</fullName>
    </submittedName>
</protein>